<dbReference type="GO" id="GO:0005324">
    <property type="term" value="F:long-chain fatty acid transmembrane transporter activity"/>
    <property type="evidence" value="ECO:0007669"/>
    <property type="project" value="TreeGrafter"/>
</dbReference>
<dbReference type="GO" id="GO:0004467">
    <property type="term" value="F:long-chain fatty acid-CoA ligase activity"/>
    <property type="evidence" value="ECO:0007669"/>
    <property type="project" value="UniProtKB-EC"/>
</dbReference>
<dbReference type="KEGG" id="tng:GSTEN00013662G001"/>
<dbReference type="GO" id="GO:0005886">
    <property type="term" value="C:plasma membrane"/>
    <property type="evidence" value="ECO:0007669"/>
    <property type="project" value="TreeGrafter"/>
</dbReference>
<dbReference type="GO" id="GO:0005789">
    <property type="term" value="C:endoplasmic reticulum membrane"/>
    <property type="evidence" value="ECO:0007669"/>
    <property type="project" value="TreeGrafter"/>
</dbReference>
<dbReference type="EC" id="6.2.1.3" evidence="4"/>
<feature type="compositionally biased region" description="Low complexity" evidence="5">
    <location>
        <begin position="96"/>
        <end position="111"/>
    </location>
</feature>
<keyword evidence="3" id="KW-0443">Lipid metabolism</keyword>
<feature type="compositionally biased region" description="Low complexity" evidence="5">
    <location>
        <begin position="21"/>
        <end position="40"/>
    </location>
</feature>
<sequence length="349" mass="36690">MMEESGIETTPPVSPTPPVAAAPAASGSTPGPVQNPSVSPSVPPVPPPSVFLGHQGAASQYPPASTLAPYASRPAFPPSSSPAAPSFMTPPPPSVPRMSSPPAGPPMSAFSVGAGHDITKGHAGRTPQTPLIPTFSSPLPVPGVASNPLSQQPAMYSPLAAASPITFPEEREDPRVSADVSTGGGIWGFFKVSRRRRCGCSHGADTRRRCGFPGGGGQPCGQVGPGQDQASVESMITTLDPGMAPYIRREGRAGMAAVVLKQDQQLDGKRLYQHLVKSLPAYAWPWFLRIQSSLDVTETFKQQKTKLVQEAFNPDLVGDPLYFLHAPQGDYVPLEASLYRSIVSGEIHF</sequence>
<evidence type="ECO:0000256" key="2">
    <source>
        <dbReference type="ARBA" id="ARBA00022598"/>
    </source>
</evidence>
<evidence type="ECO:0000313" key="6">
    <source>
        <dbReference type="EMBL" id="CAF96570.1"/>
    </source>
</evidence>
<evidence type="ECO:0000256" key="4">
    <source>
        <dbReference type="ARBA" id="ARBA00026121"/>
    </source>
</evidence>
<dbReference type="AlphaFoldDB" id="Q4SS12"/>
<organism evidence="6">
    <name type="scientific">Tetraodon nigroviridis</name>
    <name type="common">Spotted green pufferfish</name>
    <name type="synonym">Chelonodon nigroviridis</name>
    <dbReference type="NCBI Taxonomy" id="99883"/>
    <lineage>
        <taxon>Eukaryota</taxon>
        <taxon>Metazoa</taxon>
        <taxon>Chordata</taxon>
        <taxon>Craniata</taxon>
        <taxon>Vertebrata</taxon>
        <taxon>Euteleostomi</taxon>
        <taxon>Actinopterygii</taxon>
        <taxon>Neopterygii</taxon>
        <taxon>Teleostei</taxon>
        <taxon>Neoteleostei</taxon>
        <taxon>Acanthomorphata</taxon>
        <taxon>Eupercaria</taxon>
        <taxon>Tetraodontiformes</taxon>
        <taxon>Tetradontoidea</taxon>
        <taxon>Tetraodontidae</taxon>
        <taxon>Tetraodon</taxon>
    </lineage>
</organism>
<protein>
    <recommendedName>
        <fullName evidence="4">long-chain-fatty-acid--CoA ligase</fullName>
        <ecNumber evidence="4">6.2.1.3</ecNumber>
    </recommendedName>
</protein>
<keyword evidence="2" id="KW-0436">Ligase</keyword>
<accession>Q4SS12</accession>
<reference evidence="6" key="1">
    <citation type="journal article" date="2004" name="Nature">
        <title>Genome duplication in the teleost fish Tetraodon nigroviridis reveals the early vertebrate proto-karyotype.</title>
        <authorList>
            <person name="Jaillon O."/>
            <person name="Aury J.-M."/>
            <person name="Brunet F."/>
            <person name="Petit J.-L."/>
            <person name="Stange-Thomann N."/>
            <person name="Mauceli E."/>
            <person name="Bouneau L."/>
            <person name="Fischer C."/>
            <person name="Ozouf-Costaz C."/>
            <person name="Bernot A."/>
            <person name="Nicaud S."/>
            <person name="Jaffe D."/>
            <person name="Fisher S."/>
            <person name="Lutfalla G."/>
            <person name="Dossat C."/>
            <person name="Segurens B."/>
            <person name="Dasilva C."/>
            <person name="Salanoubat M."/>
            <person name="Levy M."/>
            <person name="Boudet N."/>
            <person name="Castellano S."/>
            <person name="Anthouard V."/>
            <person name="Jubin C."/>
            <person name="Castelli V."/>
            <person name="Katinka M."/>
            <person name="Vacherie B."/>
            <person name="Biemont C."/>
            <person name="Skalli Z."/>
            <person name="Cattolico L."/>
            <person name="Poulain J."/>
            <person name="De Berardinis V."/>
            <person name="Cruaud C."/>
            <person name="Duprat S."/>
            <person name="Brottier P."/>
            <person name="Coutanceau J.-P."/>
            <person name="Gouzy J."/>
            <person name="Parra G."/>
            <person name="Lardier G."/>
            <person name="Chapple C."/>
            <person name="McKernan K.J."/>
            <person name="McEwan P."/>
            <person name="Bosak S."/>
            <person name="Kellis M."/>
            <person name="Volff J.-N."/>
            <person name="Guigo R."/>
            <person name="Zody M.C."/>
            <person name="Mesirov J."/>
            <person name="Lindblad-Toh K."/>
            <person name="Birren B."/>
            <person name="Nusbaum C."/>
            <person name="Kahn D."/>
            <person name="Robinson-Rechavi M."/>
            <person name="Laudet V."/>
            <person name="Schachter V."/>
            <person name="Quetier F."/>
            <person name="Saurin W."/>
            <person name="Scarpelli C."/>
            <person name="Wincker P."/>
            <person name="Lander E.S."/>
            <person name="Weissenbach J."/>
            <person name="Roest Crollius H."/>
        </authorList>
    </citation>
    <scope>NUCLEOTIDE SEQUENCE [LARGE SCALE GENOMIC DNA]</scope>
</reference>
<name>Q4SS12_TETNG</name>
<reference evidence="6" key="2">
    <citation type="submission" date="2004-02" db="EMBL/GenBank/DDBJ databases">
        <authorList>
            <consortium name="Genoscope"/>
            <consortium name="Whitehead Institute Centre for Genome Research"/>
        </authorList>
    </citation>
    <scope>NUCLEOTIDE SEQUENCE</scope>
</reference>
<evidence type="ECO:0000256" key="1">
    <source>
        <dbReference type="ARBA" id="ARBA00006432"/>
    </source>
</evidence>
<dbReference type="GO" id="GO:0044539">
    <property type="term" value="P:long-chain fatty acid import into cell"/>
    <property type="evidence" value="ECO:0007669"/>
    <property type="project" value="TreeGrafter"/>
</dbReference>
<evidence type="ECO:0000256" key="3">
    <source>
        <dbReference type="ARBA" id="ARBA00022832"/>
    </source>
</evidence>
<evidence type="ECO:0000256" key="5">
    <source>
        <dbReference type="SAM" id="MobiDB-lite"/>
    </source>
</evidence>
<dbReference type="Gene3D" id="3.30.300.30">
    <property type="match status" value="1"/>
</dbReference>
<feature type="region of interest" description="Disordered" evidence="5">
    <location>
        <begin position="1"/>
        <end position="134"/>
    </location>
</feature>
<keyword evidence="3" id="KW-0276">Fatty acid metabolism</keyword>
<dbReference type="EMBL" id="CAAE01014484">
    <property type="protein sequence ID" value="CAF96570.1"/>
    <property type="molecule type" value="Genomic_DNA"/>
</dbReference>
<dbReference type="OrthoDB" id="288590at2759"/>
<comment type="caution">
    <text evidence="6">The sequence shown here is derived from an EMBL/GenBank/DDBJ whole genome shotgun (WGS) entry which is preliminary data.</text>
</comment>
<proteinExistence type="inferred from homology"/>
<comment type="similarity">
    <text evidence="1">Belongs to the ATP-dependent AMP-binding enzyme family.</text>
</comment>
<dbReference type="InterPro" id="IPR045851">
    <property type="entry name" value="AMP-bd_C_sf"/>
</dbReference>
<dbReference type="PANTHER" id="PTHR43107">
    <property type="entry name" value="LONG-CHAIN FATTY ACID TRANSPORT PROTEIN"/>
    <property type="match status" value="1"/>
</dbReference>
<dbReference type="PANTHER" id="PTHR43107:SF16">
    <property type="entry name" value="LONG-CHAIN FATTY ACID TRANSPORT PROTEIN 6-LIKE"/>
    <property type="match status" value="1"/>
</dbReference>
<dbReference type="SUPFAM" id="SSF56801">
    <property type="entry name" value="Acetyl-CoA synthetase-like"/>
    <property type="match status" value="1"/>
</dbReference>
<gene>
    <name evidence="6" type="ORF">GSTENG00013662001</name>
</gene>